<dbReference type="InterPro" id="IPR027417">
    <property type="entry name" value="P-loop_NTPase"/>
</dbReference>
<comment type="similarity">
    <text evidence="1">Belongs to the GSP E family.</text>
</comment>
<evidence type="ECO:0000313" key="3">
    <source>
        <dbReference type="EMBL" id="VAW89908.1"/>
    </source>
</evidence>
<dbReference type="InterPro" id="IPR001482">
    <property type="entry name" value="T2SS/T4SS_dom"/>
</dbReference>
<organism evidence="3">
    <name type="scientific">hydrothermal vent metagenome</name>
    <dbReference type="NCBI Taxonomy" id="652676"/>
    <lineage>
        <taxon>unclassified sequences</taxon>
        <taxon>metagenomes</taxon>
        <taxon>ecological metagenomes</taxon>
    </lineage>
</organism>
<dbReference type="PANTHER" id="PTHR30486:SF12">
    <property type="entry name" value="TYPE IV PILUS ATPASE PILU"/>
    <property type="match status" value="1"/>
</dbReference>
<dbReference type="InterPro" id="IPR050921">
    <property type="entry name" value="T4SS_GSP_E_ATPase"/>
</dbReference>
<feature type="non-terminal residue" evidence="3">
    <location>
        <position position="239"/>
    </location>
</feature>
<dbReference type="SUPFAM" id="SSF52540">
    <property type="entry name" value="P-loop containing nucleoside triphosphate hydrolases"/>
    <property type="match status" value="1"/>
</dbReference>
<dbReference type="Gene3D" id="3.40.50.300">
    <property type="entry name" value="P-loop containing nucleotide triphosphate hydrolases"/>
    <property type="match status" value="1"/>
</dbReference>
<dbReference type="Pfam" id="PF00437">
    <property type="entry name" value="T2SSE"/>
    <property type="match status" value="1"/>
</dbReference>
<dbReference type="GO" id="GO:0016887">
    <property type="term" value="F:ATP hydrolysis activity"/>
    <property type="evidence" value="ECO:0007669"/>
    <property type="project" value="InterPro"/>
</dbReference>
<gene>
    <name evidence="3" type="ORF">MNBD_GAMMA18-2042</name>
</gene>
<proteinExistence type="inferred from homology"/>
<name>A0A3B0Z926_9ZZZZ</name>
<protein>
    <submittedName>
        <fullName evidence="3">Twitching motility protein PilT</fullName>
    </submittedName>
</protein>
<dbReference type="Gene3D" id="3.30.450.90">
    <property type="match status" value="1"/>
</dbReference>
<accession>A0A3B0Z926</accession>
<sequence length="239" mass="26413">MIEKPDSDTDVGYEGIAGASCQFTGVNKDFEIIFNPAGAENMNRAKVSHPNYNQTSEPTMDQLSKLLQQMIAMGASDLFISANRPATFRVLGKIQPTTTSALSQDKVEQMSRLLLMDEHYDEFQKNPDINIGVSLPHSGRFRANIFKQRHSIAMVIRAIPASIPSFAELGLPQVMEKISMLDNGLVLIVGPSGTGKSSSLASMIKYRAEQELCHVMTLEDPIEYMFKEGNSIINQREIG</sequence>
<reference evidence="3" key="1">
    <citation type="submission" date="2018-06" db="EMBL/GenBank/DDBJ databases">
        <authorList>
            <person name="Zhirakovskaya E."/>
        </authorList>
    </citation>
    <scope>NUCLEOTIDE SEQUENCE</scope>
</reference>
<dbReference type="PANTHER" id="PTHR30486">
    <property type="entry name" value="TWITCHING MOTILITY PROTEIN PILT"/>
    <property type="match status" value="1"/>
</dbReference>
<evidence type="ECO:0000256" key="1">
    <source>
        <dbReference type="ARBA" id="ARBA00006611"/>
    </source>
</evidence>
<dbReference type="AlphaFoldDB" id="A0A3B0Z926"/>
<evidence type="ECO:0000259" key="2">
    <source>
        <dbReference type="Pfam" id="PF00437"/>
    </source>
</evidence>
<dbReference type="EMBL" id="UOFP01000298">
    <property type="protein sequence ID" value="VAW89908.1"/>
    <property type="molecule type" value="Genomic_DNA"/>
</dbReference>
<feature type="domain" description="Bacterial type II secretion system protein E" evidence="2">
    <location>
        <begin position="56"/>
        <end position="229"/>
    </location>
</feature>